<name>A0ACB5SVA1_AMBMO</name>
<comment type="caution">
    <text evidence="1">The sequence shown here is derived from an EMBL/GenBank/DDBJ whole genome shotgun (WGS) entry which is preliminary data.</text>
</comment>
<evidence type="ECO:0000313" key="2">
    <source>
        <dbReference type="Proteomes" id="UP001165064"/>
    </source>
</evidence>
<evidence type="ECO:0000313" key="1">
    <source>
        <dbReference type="EMBL" id="GME74123.1"/>
    </source>
</evidence>
<proteinExistence type="predicted"/>
<sequence>MSLSEEVDTKLKLILESGRRAMLETSEYLKDWYVRTLIEDLTLLELGPMDRLYSTKYDFEHMTEKETKLFFRFSDKIDSHAY</sequence>
<dbReference type="Proteomes" id="UP001165064">
    <property type="component" value="Unassembled WGS sequence"/>
</dbReference>
<dbReference type="EMBL" id="BSXS01000842">
    <property type="protein sequence ID" value="GME74123.1"/>
    <property type="molecule type" value="Genomic_DNA"/>
</dbReference>
<organism evidence="1 2">
    <name type="scientific">Ambrosiozyma monospora</name>
    <name type="common">Yeast</name>
    <name type="synonym">Endomycopsis monosporus</name>
    <dbReference type="NCBI Taxonomy" id="43982"/>
    <lineage>
        <taxon>Eukaryota</taxon>
        <taxon>Fungi</taxon>
        <taxon>Dikarya</taxon>
        <taxon>Ascomycota</taxon>
        <taxon>Saccharomycotina</taxon>
        <taxon>Pichiomycetes</taxon>
        <taxon>Pichiales</taxon>
        <taxon>Pichiaceae</taxon>
        <taxon>Ambrosiozyma</taxon>
    </lineage>
</organism>
<reference evidence="1" key="1">
    <citation type="submission" date="2023-04" db="EMBL/GenBank/DDBJ databases">
        <title>Ambrosiozyma monospora NBRC 10751.</title>
        <authorList>
            <person name="Ichikawa N."/>
            <person name="Sato H."/>
            <person name="Tonouchi N."/>
        </authorList>
    </citation>
    <scope>NUCLEOTIDE SEQUENCE</scope>
    <source>
        <strain evidence="1">NBRC 10751</strain>
    </source>
</reference>
<protein>
    <submittedName>
        <fullName evidence="1">Unnamed protein product</fullName>
    </submittedName>
</protein>
<gene>
    <name evidence="1" type="ORF">Amon02_000165200</name>
</gene>
<keyword evidence="2" id="KW-1185">Reference proteome</keyword>
<accession>A0ACB5SVA1</accession>